<dbReference type="Pfam" id="PF00530">
    <property type="entry name" value="SRCR"/>
    <property type="match status" value="1"/>
</dbReference>
<keyword evidence="8" id="KW-1185">Reference proteome</keyword>
<evidence type="ECO:0000256" key="5">
    <source>
        <dbReference type="SAM" id="SignalP"/>
    </source>
</evidence>
<dbReference type="InterPro" id="IPR036772">
    <property type="entry name" value="SRCR-like_dom_sf"/>
</dbReference>
<dbReference type="Ensembl" id="ENSSDAT00000016628.1">
    <property type="protein sequence ID" value="ENSSDAP00000014668.1"/>
    <property type="gene ID" value="ENSSDAG00000013164.1"/>
</dbReference>
<keyword evidence="2 3" id="KW-1015">Disulfide bond</keyword>
<reference evidence="7" key="2">
    <citation type="submission" date="2025-09" db="UniProtKB">
        <authorList>
            <consortium name="Ensembl"/>
        </authorList>
    </citation>
    <scope>IDENTIFICATION</scope>
</reference>
<dbReference type="InterPro" id="IPR001190">
    <property type="entry name" value="SRCR"/>
</dbReference>
<evidence type="ECO:0000256" key="3">
    <source>
        <dbReference type="PROSITE-ProRule" id="PRU00196"/>
    </source>
</evidence>
<feature type="disulfide bond" evidence="3">
    <location>
        <begin position="93"/>
        <end position="103"/>
    </location>
</feature>
<feature type="chain" id="PRO_5034435164" evidence="5">
    <location>
        <begin position="19"/>
        <end position="206"/>
    </location>
</feature>
<feature type="disulfide bond" evidence="3">
    <location>
        <begin position="62"/>
        <end position="123"/>
    </location>
</feature>
<proteinExistence type="predicted"/>
<protein>
    <submittedName>
        <fullName evidence="7">Galectin 3 binding protein</fullName>
    </submittedName>
</protein>
<dbReference type="AlphaFoldDB" id="A0A8C9PRR8"/>
<dbReference type="Proteomes" id="UP000694422">
    <property type="component" value="Unplaced"/>
</dbReference>
<dbReference type="PANTHER" id="PTHR48071:SF18">
    <property type="entry name" value="DELETED IN MALIGNANT BRAIN TUMORS 1 PROTEIN-RELATED"/>
    <property type="match status" value="1"/>
</dbReference>
<evidence type="ECO:0000256" key="4">
    <source>
        <dbReference type="SAM" id="MobiDB-lite"/>
    </source>
</evidence>
<dbReference type="SUPFAM" id="SSF56487">
    <property type="entry name" value="SRCR-like"/>
    <property type="match status" value="1"/>
</dbReference>
<dbReference type="PANTHER" id="PTHR48071">
    <property type="entry name" value="SRCR DOMAIN-CONTAINING PROTEIN"/>
    <property type="match status" value="1"/>
</dbReference>
<dbReference type="PRINTS" id="PR00258">
    <property type="entry name" value="SPERACTRCPTR"/>
</dbReference>
<feature type="signal peptide" evidence="5">
    <location>
        <begin position="1"/>
        <end position="18"/>
    </location>
</feature>
<evidence type="ECO:0000313" key="8">
    <source>
        <dbReference type="Proteomes" id="UP000694422"/>
    </source>
</evidence>
<accession>A0A8C9PRR8</accession>
<evidence type="ECO:0000313" key="7">
    <source>
        <dbReference type="Ensembl" id="ENSSDAP00000014668.1"/>
    </source>
</evidence>
<feature type="disulfide bond" evidence="3">
    <location>
        <begin position="49"/>
        <end position="113"/>
    </location>
</feature>
<name>A0A8C9PRR8_SPEDA</name>
<dbReference type="GO" id="GO:0016020">
    <property type="term" value="C:membrane"/>
    <property type="evidence" value="ECO:0007669"/>
    <property type="project" value="InterPro"/>
</dbReference>
<dbReference type="Gene3D" id="3.10.250.10">
    <property type="entry name" value="SRCR-like domain"/>
    <property type="match status" value="1"/>
</dbReference>
<organism evidence="7 8">
    <name type="scientific">Spermophilus dauricus</name>
    <name type="common">Daurian ground squirrel</name>
    <dbReference type="NCBI Taxonomy" id="99837"/>
    <lineage>
        <taxon>Eukaryota</taxon>
        <taxon>Metazoa</taxon>
        <taxon>Chordata</taxon>
        <taxon>Craniata</taxon>
        <taxon>Vertebrata</taxon>
        <taxon>Euteleostomi</taxon>
        <taxon>Mammalia</taxon>
        <taxon>Eutheria</taxon>
        <taxon>Euarchontoglires</taxon>
        <taxon>Glires</taxon>
        <taxon>Rodentia</taxon>
        <taxon>Sciuromorpha</taxon>
        <taxon>Sciuridae</taxon>
        <taxon>Xerinae</taxon>
        <taxon>Marmotini</taxon>
        <taxon>Spermophilus</taxon>
    </lineage>
</organism>
<feature type="domain" description="SRCR" evidence="6">
    <location>
        <begin position="24"/>
        <end position="124"/>
    </location>
</feature>
<evidence type="ECO:0000259" key="6">
    <source>
        <dbReference type="PROSITE" id="PS50287"/>
    </source>
</evidence>
<feature type="region of interest" description="Disordered" evidence="4">
    <location>
        <begin position="142"/>
        <end position="175"/>
    </location>
</feature>
<keyword evidence="1 5" id="KW-0732">Signal</keyword>
<evidence type="ECO:0000256" key="1">
    <source>
        <dbReference type="ARBA" id="ARBA00022729"/>
    </source>
</evidence>
<reference evidence="7" key="1">
    <citation type="submission" date="2025-08" db="UniProtKB">
        <authorList>
            <consortium name="Ensembl"/>
        </authorList>
    </citation>
    <scope>IDENTIFICATION</scope>
</reference>
<dbReference type="SMART" id="SM00202">
    <property type="entry name" value="SR"/>
    <property type="match status" value="1"/>
</dbReference>
<dbReference type="FunFam" id="3.10.250.10:FF:000001">
    <property type="entry name" value="Lysyl oxidase 4 isoform X1"/>
    <property type="match status" value="1"/>
</dbReference>
<evidence type="ECO:0000256" key="2">
    <source>
        <dbReference type="ARBA" id="ARBA00023157"/>
    </source>
</evidence>
<dbReference type="PROSITE" id="PS50287">
    <property type="entry name" value="SRCR_2"/>
    <property type="match status" value="1"/>
</dbReference>
<dbReference type="PROSITE" id="PS00420">
    <property type="entry name" value="SRCR_1"/>
    <property type="match status" value="1"/>
</dbReference>
<sequence length="206" mass="21916">MALPCLLWVWLLVPGIQGVKDGDMLLGNGAAANEGRVEIFYGGQWGTVCDNLWDLTDASVVCRALGFENATEALRGAAFGPGTGPVMLDEVECTGSEPSLADCRSLGWLKSNCRHKQDASVVCSNGEWPQCSGDTSPCSQSSASTSWPRPMGPSSCRPTAGASSPHCSPRTPPSAHPWTSTPMHWPLEMCCWRSCACSSWPGTLRP</sequence>